<feature type="region of interest" description="Disordered" evidence="1">
    <location>
        <begin position="517"/>
        <end position="550"/>
    </location>
</feature>
<keyword evidence="2" id="KW-1133">Transmembrane helix</keyword>
<proteinExistence type="predicted"/>
<gene>
    <name evidence="3" type="ORF">ACFYY5_26025</name>
</gene>
<protein>
    <submittedName>
        <fullName evidence="3">Uncharacterized protein</fullName>
    </submittedName>
</protein>
<accession>A0ABW6TJK5</accession>
<dbReference type="Pfam" id="PF19590">
    <property type="entry name" value="TrbL_3"/>
    <property type="match status" value="1"/>
</dbReference>
<dbReference type="RefSeq" id="WP_387131460.1">
    <property type="nucleotide sequence ID" value="NZ_JBIATK010000010.1"/>
</dbReference>
<feature type="transmembrane region" description="Helical" evidence="2">
    <location>
        <begin position="111"/>
        <end position="133"/>
    </location>
</feature>
<feature type="transmembrane region" description="Helical" evidence="2">
    <location>
        <begin position="224"/>
        <end position="246"/>
    </location>
</feature>
<feature type="compositionally biased region" description="Low complexity" evidence="1">
    <location>
        <begin position="427"/>
        <end position="454"/>
    </location>
</feature>
<feature type="region of interest" description="Disordered" evidence="1">
    <location>
        <begin position="317"/>
        <end position="408"/>
    </location>
</feature>
<evidence type="ECO:0000256" key="1">
    <source>
        <dbReference type="SAM" id="MobiDB-lite"/>
    </source>
</evidence>
<feature type="region of interest" description="Disordered" evidence="1">
    <location>
        <begin position="420"/>
        <end position="459"/>
    </location>
</feature>
<keyword evidence="2" id="KW-0472">Membrane</keyword>
<reference evidence="3 4" key="1">
    <citation type="submission" date="2024-10" db="EMBL/GenBank/DDBJ databases">
        <title>The Natural Products Discovery Center: Release of the First 8490 Sequenced Strains for Exploring Actinobacteria Biosynthetic Diversity.</title>
        <authorList>
            <person name="Kalkreuter E."/>
            <person name="Kautsar S.A."/>
            <person name="Yang D."/>
            <person name="Bader C.D."/>
            <person name="Teijaro C.N."/>
            <person name="Fluegel L."/>
            <person name="Davis C.M."/>
            <person name="Simpson J.R."/>
            <person name="Lauterbach L."/>
            <person name="Steele A.D."/>
            <person name="Gui C."/>
            <person name="Meng S."/>
            <person name="Li G."/>
            <person name="Viehrig K."/>
            <person name="Ye F."/>
            <person name="Su P."/>
            <person name="Kiefer A.F."/>
            <person name="Nichols A."/>
            <person name="Cepeda A.J."/>
            <person name="Yan W."/>
            <person name="Fan B."/>
            <person name="Jiang Y."/>
            <person name="Adhikari A."/>
            <person name="Zheng C.-J."/>
            <person name="Schuster L."/>
            <person name="Cowan T.M."/>
            <person name="Smanski M.J."/>
            <person name="Chevrette M.G."/>
            <person name="De Carvalho L.P.S."/>
            <person name="Shen B."/>
        </authorList>
    </citation>
    <scope>NUCLEOTIDE SEQUENCE [LARGE SCALE GENOMIC DNA]</scope>
    <source>
        <strain evidence="3 4">NPDC001867</strain>
    </source>
</reference>
<feature type="transmembrane region" description="Helical" evidence="2">
    <location>
        <begin position="78"/>
        <end position="99"/>
    </location>
</feature>
<keyword evidence="4" id="KW-1185">Reference proteome</keyword>
<dbReference type="Proteomes" id="UP001602089">
    <property type="component" value="Unassembled WGS sequence"/>
</dbReference>
<evidence type="ECO:0000313" key="3">
    <source>
        <dbReference type="EMBL" id="MFF4026312.1"/>
    </source>
</evidence>
<organism evidence="3 4">
    <name type="scientific">Nocardia elegans</name>
    <dbReference type="NCBI Taxonomy" id="300029"/>
    <lineage>
        <taxon>Bacteria</taxon>
        <taxon>Bacillati</taxon>
        <taxon>Actinomycetota</taxon>
        <taxon>Actinomycetes</taxon>
        <taxon>Mycobacteriales</taxon>
        <taxon>Nocardiaceae</taxon>
        <taxon>Nocardia</taxon>
    </lineage>
</organism>
<feature type="region of interest" description="Disordered" evidence="1">
    <location>
        <begin position="1"/>
        <end position="21"/>
    </location>
</feature>
<feature type="transmembrane region" description="Helical" evidence="2">
    <location>
        <begin position="196"/>
        <end position="217"/>
    </location>
</feature>
<name>A0ABW6TJK5_9NOCA</name>
<keyword evidence="2" id="KW-0812">Transmembrane</keyword>
<dbReference type="EMBL" id="JBIATK010000010">
    <property type="protein sequence ID" value="MFF4026312.1"/>
    <property type="molecule type" value="Genomic_DNA"/>
</dbReference>
<sequence length="550" mass="57752">MPQQPPDSRHGEQRPAAPEPDCGIDHISGCVVEAMDGLFRNLVSSALNPLLELLSNTLLATPDPASLPRVGQLWSSSWQITLTVYGLLIMAAGVLVMSYQTLQSRWSAREIAPGLIGGMIAAALSFPLITLAVRAANALSAAVAGDGIDPDSAGQALRQLVTSPEMVGTLGMFGLLLGLVLVVGLVALLLGYVIRVVVTIVLIVAAPLALMCHALPVTEPIARWWWRSVAACLAIQVIQSLALITATRVFLSPDGWKLNGGSNGGLINLIVSIALVGILAKVPFWMLSAMRIGSGRSLVGGMVRSYLAYKTFGMLRGASKPSTPPRPAARTKAAGKLADPYSKVQTAADGQMLLPLPGLKRSTPKPKPATPAAGRDVPAPPSPDMGRQLKLDLTTPSPPLPREAPRPDGQYALFYVSPVTKPPAGRRPPGASAMRVGTTPARTAGTAASTPPGSKRTPKGRQLALRFPATQPTATSAARPADPYARPKATVQGQYVLPLDVTRVKRAVPPPAPVWIAPPAARPAGRQLHLPLPDLPVRRRRRPGTGGASR</sequence>
<feature type="compositionally biased region" description="Low complexity" evidence="1">
    <location>
        <begin position="517"/>
        <end position="532"/>
    </location>
</feature>
<evidence type="ECO:0000313" key="4">
    <source>
        <dbReference type="Proteomes" id="UP001602089"/>
    </source>
</evidence>
<feature type="transmembrane region" description="Helical" evidence="2">
    <location>
        <begin position="167"/>
        <end position="190"/>
    </location>
</feature>
<dbReference type="InterPro" id="IPR045782">
    <property type="entry name" value="TrbL_3"/>
</dbReference>
<evidence type="ECO:0000256" key="2">
    <source>
        <dbReference type="SAM" id="Phobius"/>
    </source>
</evidence>
<comment type="caution">
    <text evidence="3">The sequence shown here is derived from an EMBL/GenBank/DDBJ whole genome shotgun (WGS) entry which is preliminary data.</text>
</comment>
<feature type="transmembrane region" description="Helical" evidence="2">
    <location>
        <begin position="266"/>
        <end position="287"/>
    </location>
</feature>